<proteinExistence type="predicted"/>
<comment type="caution">
    <text evidence="1">The sequence shown here is derived from an EMBL/GenBank/DDBJ whole genome shotgun (WGS) entry which is preliminary data.</text>
</comment>
<reference evidence="1 2" key="1">
    <citation type="submission" date="2020-08" db="EMBL/GenBank/DDBJ databases">
        <title>Genomic Encyclopedia of Type Strains, Phase IV (KMG-IV): sequencing the most valuable type-strain genomes for metagenomic binning, comparative biology and taxonomic classification.</title>
        <authorList>
            <person name="Goeker M."/>
        </authorList>
    </citation>
    <scope>NUCLEOTIDE SEQUENCE [LARGE SCALE GENOMIC DNA]</scope>
    <source>
        <strain evidence="1 2">DSM 22368</strain>
    </source>
</reference>
<dbReference type="Gene3D" id="3.40.190.10">
    <property type="entry name" value="Periplasmic binding protein-like II"/>
    <property type="match status" value="2"/>
</dbReference>
<gene>
    <name evidence="1" type="ORF">HNR48_002761</name>
</gene>
<evidence type="ECO:0000313" key="2">
    <source>
        <dbReference type="Proteomes" id="UP000528457"/>
    </source>
</evidence>
<dbReference type="RefSeq" id="WP_166845819.1">
    <property type="nucleotide sequence ID" value="NZ_JAAONY010000002.1"/>
</dbReference>
<dbReference type="AlphaFoldDB" id="A0A7X0JW33"/>
<protein>
    <recommendedName>
        <fullName evidence="3">Solute-binding protein family 3/N-terminal domain-containing protein</fullName>
    </recommendedName>
</protein>
<keyword evidence="2" id="KW-1185">Reference proteome</keyword>
<sequence length="209" mass="23662">MASEPSDSLEVIYVDMPPFTFLNEQDKADGILIRKTAAALKKINQPHHFRRVTLQELAQLSGRADLGLVHLIGAFPVPKQSVSFGSRPLSYMRLHAYFTDAKPIRARSDLRNKEVILVKGYSYGYLRDYLNIPENRVRILFAESHEQALQRLNAKPGRYLLNYERPFASAVGQSKLESLQQYSLSEIPIYWAAGNSFAGQLPELEAQLP</sequence>
<dbReference type="EMBL" id="JACHHT010000002">
    <property type="protein sequence ID" value="MBB6522476.1"/>
    <property type="molecule type" value="Genomic_DNA"/>
</dbReference>
<evidence type="ECO:0000313" key="1">
    <source>
        <dbReference type="EMBL" id="MBB6522476.1"/>
    </source>
</evidence>
<evidence type="ECO:0008006" key="3">
    <source>
        <dbReference type="Google" id="ProtNLM"/>
    </source>
</evidence>
<dbReference type="InParanoid" id="A0A7X0JW33"/>
<dbReference type="SUPFAM" id="SSF53850">
    <property type="entry name" value="Periplasmic binding protein-like II"/>
    <property type="match status" value="1"/>
</dbReference>
<name>A0A7X0JW33_9GAMM</name>
<dbReference type="Proteomes" id="UP000528457">
    <property type="component" value="Unassembled WGS sequence"/>
</dbReference>
<organism evidence="1 2">
    <name type="scientific">Pseudoteredinibacter isoporae</name>
    <dbReference type="NCBI Taxonomy" id="570281"/>
    <lineage>
        <taxon>Bacteria</taxon>
        <taxon>Pseudomonadati</taxon>
        <taxon>Pseudomonadota</taxon>
        <taxon>Gammaproteobacteria</taxon>
        <taxon>Cellvibrionales</taxon>
        <taxon>Cellvibrionaceae</taxon>
        <taxon>Pseudoteredinibacter</taxon>
    </lineage>
</organism>
<accession>A0A7X0JW33</accession>